<feature type="region of interest" description="Disordered" evidence="1">
    <location>
        <begin position="74"/>
        <end position="130"/>
    </location>
</feature>
<name>A0A430L350_9HYPO</name>
<feature type="region of interest" description="Disordered" evidence="1">
    <location>
        <begin position="1"/>
        <end position="26"/>
    </location>
</feature>
<evidence type="ECO:0000313" key="3">
    <source>
        <dbReference type="Proteomes" id="UP000287124"/>
    </source>
</evidence>
<comment type="caution">
    <text evidence="2">The sequence shown here is derived from an EMBL/GenBank/DDBJ whole genome shotgun (WGS) entry which is preliminary data.</text>
</comment>
<organism evidence="2 3">
    <name type="scientific">Fusarium euwallaceae</name>
    <dbReference type="NCBI Taxonomy" id="1147111"/>
    <lineage>
        <taxon>Eukaryota</taxon>
        <taxon>Fungi</taxon>
        <taxon>Dikarya</taxon>
        <taxon>Ascomycota</taxon>
        <taxon>Pezizomycotina</taxon>
        <taxon>Sordariomycetes</taxon>
        <taxon>Hypocreomycetidae</taxon>
        <taxon>Hypocreales</taxon>
        <taxon>Nectriaceae</taxon>
        <taxon>Fusarium</taxon>
        <taxon>Fusarium solani species complex</taxon>
    </lineage>
</organism>
<dbReference type="Proteomes" id="UP000287124">
    <property type="component" value="Unassembled WGS sequence"/>
</dbReference>
<gene>
    <name evidence="2" type="ORF">BHE90_015486</name>
</gene>
<evidence type="ECO:0000256" key="1">
    <source>
        <dbReference type="SAM" id="MobiDB-lite"/>
    </source>
</evidence>
<dbReference type="AlphaFoldDB" id="A0A430L350"/>
<keyword evidence="3" id="KW-1185">Reference proteome</keyword>
<proteinExistence type="predicted"/>
<reference evidence="2 3" key="1">
    <citation type="submission" date="2017-06" db="EMBL/GenBank/DDBJ databases">
        <title>Comparative genomic analysis of Ambrosia Fusariam Clade fungi.</title>
        <authorList>
            <person name="Stajich J.E."/>
            <person name="Carrillo J."/>
            <person name="Kijimoto T."/>
            <person name="Eskalen A."/>
            <person name="O'Donnell K."/>
            <person name="Kasson M."/>
        </authorList>
    </citation>
    <scope>NUCLEOTIDE SEQUENCE [LARGE SCALE GENOMIC DNA]</scope>
    <source>
        <strain evidence="2 3">UCR1854</strain>
    </source>
</reference>
<sequence>MPTAEEVKASKEETTLDEHMPGYLGDTDVAQHRASGARISRPNQLTAWENCRLNDLAEAWLGVKLGCQREESFSAGTWSRDLDTEPKEDKNQKSSKAARDGTTESKKAKPSKKRKRDDDDEPPKKLEKREESRLCSAEAFLYMVLADGVPTWKWRDASGQTASGRSVDYCDGVTPLDAFIQAIDCHDMFEEARVKDFNEKLILALTRRRIKNWAESGSRGAAIIDPLRVTTQQTRIDESHV</sequence>
<protein>
    <submittedName>
        <fullName evidence="2">Uncharacterized protein</fullName>
    </submittedName>
</protein>
<dbReference type="EMBL" id="MIKF01000487">
    <property type="protein sequence ID" value="RTE70129.1"/>
    <property type="molecule type" value="Genomic_DNA"/>
</dbReference>
<accession>A0A430L350</accession>
<feature type="compositionally biased region" description="Basic and acidic residues" evidence="1">
    <location>
        <begin position="1"/>
        <end position="20"/>
    </location>
</feature>
<evidence type="ECO:0000313" key="2">
    <source>
        <dbReference type="EMBL" id="RTE70129.1"/>
    </source>
</evidence>
<feature type="compositionally biased region" description="Basic and acidic residues" evidence="1">
    <location>
        <begin position="80"/>
        <end position="107"/>
    </location>
</feature>